<evidence type="ECO:0000313" key="2">
    <source>
        <dbReference type="Proteomes" id="UP000072421"/>
    </source>
</evidence>
<dbReference type="InterPro" id="IPR003749">
    <property type="entry name" value="ThiS/MoaD-like"/>
</dbReference>
<proteinExistence type="predicted"/>
<dbReference type="InterPro" id="IPR016155">
    <property type="entry name" value="Mopterin_synth/thiamin_S_b"/>
</dbReference>
<organism evidence="1">
    <name type="scientific">Collimonas fungivorans</name>
    <dbReference type="NCBI Taxonomy" id="158899"/>
    <lineage>
        <taxon>Bacteria</taxon>
        <taxon>Pseudomonadati</taxon>
        <taxon>Pseudomonadota</taxon>
        <taxon>Betaproteobacteria</taxon>
        <taxon>Burkholderiales</taxon>
        <taxon>Oxalobacteraceae</taxon>
        <taxon>Collimonas</taxon>
    </lineage>
</organism>
<accession>A0A127P7C1</accession>
<reference evidence="1 2" key="1">
    <citation type="submission" date="2015-11" db="EMBL/GenBank/DDBJ databases">
        <title>Exploring the genomic traits of fungus-feeding bacterial genus Collimonas.</title>
        <authorList>
            <person name="Song C."/>
            <person name="Schmidt R."/>
            <person name="de Jager V."/>
            <person name="Krzyzanowska D."/>
            <person name="Jongedijk E."/>
            <person name="Cankar K."/>
            <person name="Beekwilder J."/>
            <person name="van Veen A."/>
            <person name="de Boer W."/>
            <person name="van Veen J.A."/>
            <person name="Garbeva P."/>
        </authorList>
    </citation>
    <scope>NUCLEOTIDE SEQUENCE [LARGE SCALE GENOMIC DNA]</scope>
    <source>
        <strain evidence="1 2">Ter6</strain>
    </source>
</reference>
<dbReference type="InterPro" id="IPR012675">
    <property type="entry name" value="Beta-grasp_dom_sf"/>
</dbReference>
<dbReference type="Gene3D" id="3.10.20.30">
    <property type="match status" value="1"/>
</dbReference>
<dbReference type="SUPFAM" id="SSF54285">
    <property type="entry name" value="MoaD/ThiS"/>
    <property type="match status" value="1"/>
</dbReference>
<dbReference type="InterPro" id="IPR010035">
    <property type="entry name" value="Thi_S"/>
</dbReference>
<dbReference type="Proteomes" id="UP000072421">
    <property type="component" value="Chromosome"/>
</dbReference>
<name>A0A127P7C1_9BURK</name>
<sequence>MMEIVLNGAPHPLADGENLQQLITALELAGKAVAVAVNRQVVPASLWPQRVLQPQDKVDVVRAIGGG</sequence>
<dbReference type="AlphaFoldDB" id="A0A127P7C1"/>
<gene>
    <name evidence="1" type="primary">thiS</name>
    <name evidence="1" type="ORF">CFter6_0968</name>
</gene>
<dbReference type="PATRIC" id="fig|158899.10.peg.979"/>
<dbReference type="PANTHER" id="PTHR34472">
    <property type="entry name" value="SULFUR CARRIER PROTEIN THIS"/>
    <property type="match status" value="1"/>
</dbReference>
<dbReference type="NCBIfam" id="TIGR01683">
    <property type="entry name" value="thiS"/>
    <property type="match status" value="1"/>
</dbReference>
<dbReference type="Pfam" id="PF02597">
    <property type="entry name" value="ThiS"/>
    <property type="match status" value="1"/>
</dbReference>
<dbReference type="EMBL" id="CP013232">
    <property type="protein sequence ID" value="AMO93686.1"/>
    <property type="molecule type" value="Genomic_DNA"/>
</dbReference>
<evidence type="ECO:0000313" key="1">
    <source>
        <dbReference type="EMBL" id="AMO93686.1"/>
    </source>
</evidence>
<dbReference type="PANTHER" id="PTHR34472:SF1">
    <property type="entry name" value="SULFUR CARRIER PROTEIN THIS"/>
    <property type="match status" value="1"/>
</dbReference>
<protein>
    <submittedName>
        <fullName evidence="1">Thiamine biosynthesis protein ThiS</fullName>
    </submittedName>
</protein>
<dbReference type="CDD" id="cd00565">
    <property type="entry name" value="Ubl_ThiS"/>
    <property type="match status" value="1"/>
</dbReference>